<dbReference type="PROSITE" id="PS51724">
    <property type="entry name" value="SPOR"/>
    <property type="match status" value="1"/>
</dbReference>
<protein>
    <submittedName>
        <fullName evidence="7">Hydrolase</fullName>
    </submittedName>
</protein>
<dbReference type="Proteomes" id="UP000317155">
    <property type="component" value="Unassembled WGS sequence"/>
</dbReference>
<dbReference type="InterPro" id="IPR038765">
    <property type="entry name" value="Papain-like_cys_pep_sf"/>
</dbReference>
<evidence type="ECO:0000256" key="1">
    <source>
        <dbReference type="ARBA" id="ARBA00007074"/>
    </source>
</evidence>
<dbReference type="GO" id="GO:0042834">
    <property type="term" value="F:peptidoglycan binding"/>
    <property type="evidence" value="ECO:0007669"/>
    <property type="project" value="InterPro"/>
</dbReference>
<dbReference type="SUPFAM" id="SSF54001">
    <property type="entry name" value="Cysteine proteinases"/>
    <property type="match status" value="1"/>
</dbReference>
<dbReference type="GO" id="GO:0006508">
    <property type="term" value="P:proteolysis"/>
    <property type="evidence" value="ECO:0007669"/>
    <property type="project" value="UniProtKB-KW"/>
</dbReference>
<dbReference type="Gene3D" id="3.90.1720.10">
    <property type="entry name" value="endopeptidase domain like (from Nostoc punctiforme)"/>
    <property type="match status" value="1"/>
</dbReference>
<keyword evidence="3 7" id="KW-0378">Hydrolase</keyword>
<evidence type="ECO:0000256" key="2">
    <source>
        <dbReference type="ARBA" id="ARBA00022670"/>
    </source>
</evidence>
<accession>A0A550JLV1</accession>
<evidence type="ECO:0000313" key="7">
    <source>
        <dbReference type="EMBL" id="TRO84153.1"/>
    </source>
</evidence>
<organism evidence="7 8">
    <name type="scientific">Trichloromonas acetexigens</name>
    <dbReference type="NCBI Taxonomy" id="38815"/>
    <lineage>
        <taxon>Bacteria</taxon>
        <taxon>Pseudomonadati</taxon>
        <taxon>Thermodesulfobacteriota</taxon>
        <taxon>Desulfuromonadia</taxon>
        <taxon>Desulfuromonadales</taxon>
        <taxon>Trichloromonadaceae</taxon>
        <taxon>Trichloromonas</taxon>
    </lineage>
</organism>
<dbReference type="Pfam" id="PF05036">
    <property type="entry name" value="SPOR"/>
    <property type="match status" value="1"/>
</dbReference>
<keyword evidence="4" id="KW-0788">Thiol protease</keyword>
<name>A0A550JLV1_9BACT</name>
<evidence type="ECO:0000313" key="8">
    <source>
        <dbReference type="Proteomes" id="UP000317155"/>
    </source>
</evidence>
<dbReference type="AlphaFoldDB" id="A0A550JLV1"/>
<proteinExistence type="inferred from homology"/>
<dbReference type="InterPro" id="IPR000064">
    <property type="entry name" value="NLP_P60_dom"/>
</dbReference>
<evidence type="ECO:0000256" key="4">
    <source>
        <dbReference type="ARBA" id="ARBA00022807"/>
    </source>
</evidence>
<dbReference type="EMBL" id="VJVV01000001">
    <property type="protein sequence ID" value="TRO84153.1"/>
    <property type="molecule type" value="Genomic_DNA"/>
</dbReference>
<reference evidence="7 8" key="1">
    <citation type="submission" date="2019-07" db="EMBL/GenBank/DDBJ databases">
        <title>Insights of Desulfuromonas acetexigens electromicrobiology.</title>
        <authorList>
            <person name="Katuri K."/>
            <person name="Sapireddy V."/>
            <person name="Shaw D.R."/>
            <person name="Saikaly P."/>
        </authorList>
    </citation>
    <scope>NUCLEOTIDE SEQUENCE [LARGE SCALE GENOMIC DNA]</scope>
    <source>
        <strain evidence="7 8">2873</strain>
    </source>
</reference>
<dbReference type="InterPro" id="IPR051202">
    <property type="entry name" value="Peptidase_C40"/>
</dbReference>
<gene>
    <name evidence="7" type="ORF">FL622_02385</name>
</gene>
<dbReference type="Pfam" id="PF00877">
    <property type="entry name" value="NLPC_P60"/>
    <property type="match status" value="1"/>
</dbReference>
<dbReference type="InterPro" id="IPR007730">
    <property type="entry name" value="SPOR-like_dom"/>
</dbReference>
<dbReference type="GO" id="GO:0008234">
    <property type="term" value="F:cysteine-type peptidase activity"/>
    <property type="evidence" value="ECO:0007669"/>
    <property type="project" value="UniProtKB-KW"/>
</dbReference>
<keyword evidence="8" id="KW-1185">Reference proteome</keyword>
<keyword evidence="2" id="KW-0645">Protease</keyword>
<sequence length="213" mass="23826">MLGYSIQVGAFSNPDNAVRFAALLESRGIDAYSFLHESGLYKVRFGDHDTYAAARGEAESLQQQKMIDEFFVVRPEDSTVERIRRSGKGDLRAELVDTARRFLGIPYLWGGTDAQDGFDCSGLVMVTYRLNGLKLPRTSREQFCAGKPVEKNELRQGDLVFFATNGGKTISHVGLYIGAGKFIHAPRRGKDVSITSLSSRYYQKRYMGARSYL</sequence>
<evidence type="ECO:0000256" key="3">
    <source>
        <dbReference type="ARBA" id="ARBA00022801"/>
    </source>
</evidence>
<dbReference type="OrthoDB" id="9807055at2"/>
<comment type="similarity">
    <text evidence="1">Belongs to the peptidase C40 family.</text>
</comment>
<dbReference type="SUPFAM" id="SSF110997">
    <property type="entry name" value="Sporulation related repeat"/>
    <property type="match status" value="1"/>
</dbReference>
<dbReference type="PROSITE" id="PS51935">
    <property type="entry name" value="NLPC_P60"/>
    <property type="match status" value="1"/>
</dbReference>
<dbReference type="PANTHER" id="PTHR47053:SF1">
    <property type="entry name" value="MUREIN DD-ENDOPEPTIDASE MEPH-RELATED"/>
    <property type="match status" value="1"/>
</dbReference>
<evidence type="ECO:0000259" key="6">
    <source>
        <dbReference type="PROSITE" id="PS51935"/>
    </source>
</evidence>
<comment type="caution">
    <text evidence="7">The sequence shown here is derived from an EMBL/GenBank/DDBJ whole genome shotgun (WGS) entry which is preliminary data.</text>
</comment>
<dbReference type="Gene3D" id="3.30.70.1070">
    <property type="entry name" value="Sporulation related repeat"/>
    <property type="match status" value="1"/>
</dbReference>
<dbReference type="PANTHER" id="PTHR47053">
    <property type="entry name" value="MUREIN DD-ENDOPEPTIDASE MEPH-RELATED"/>
    <property type="match status" value="1"/>
</dbReference>
<evidence type="ECO:0000259" key="5">
    <source>
        <dbReference type="PROSITE" id="PS51724"/>
    </source>
</evidence>
<feature type="domain" description="SPOR" evidence="5">
    <location>
        <begin position="1"/>
        <end position="75"/>
    </location>
</feature>
<feature type="domain" description="NlpC/P60" evidence="6">
    <location>
        <begin position="89"/>
        <end position="213"/>
    </location>
</feature>
<dbReference type="InterPro" id="IPR036680">
    <property type="entry name" value="SPOR-like_sf"/>
</dbReference>